<evidence type="ECO:0000259" key="1">
    <source>
        <dbReference type="Pfam" id="PF00931"/>
    </source>
</evidence>
<sequence>MDSVDPPDPASATTADGFVTVLARFRVWSGNPSLRKLQQHAERPEALPPTTVSWILSGKGLPRLPRWEFVAAFVTACLRYSGTPQTPWVEVERWRQAWRTLARGQAASVTTTVPAQLPAPYRHFTGRETELNLLDTAYRTAGGIVAIVGPGGVGKTALAASWAHQRKDQFPDGQLYADLRGFHPDRPISADVALTGMLTALGVRPSAMPDDLPARSAFLRTLCADRRLLIILDNARDGEHVRPLLPGSDSCLVLVTSRDTLAGLVGRDGATRIRLGRLADEAALRLVNNVIRAAHAAGPPVEVLRPGPDSTELVDLCGGLPLALCIAGERAANGHDPIADVVAGLRDETRRLDLLSPEGDPQFAIRTVIEWSYRDLAPGARELFQVLSLHPGESWPVEAAAALAGVPVGEAASRLDLLARRHLVEHTGPQRYRLHDLVHAFAAERLRSADDDGLSPAAAQRLSTWYRRMITGMTAALDPAGYREPSWPSDVFSSAKQALAWGEQERATLRRLTTGGTDPELVCELAVALGSFYRAAKYTHDWIAVNRAGLVAARRCGDQAAQARLLTALGHAHLDLGQPANAAPFLAAALPLRAGTQDQRGLAVTLNSLAIAHRRTGRLGPAARRLREALAIQRAIGDRGGQALTLNNLGNVARDQGRFVAALRHLTESLTIEDGLAPRSSRCIVLCSLGETYHAMAAYDRAAAHFNRGLRLAEDLGDVWQQATLLTELGHTWSASGEPEAARDCWQRAERIFAARDDPRAAEVRAHLTGRRV</sequence>
<protein>
    <submittedName>
        <fullName evidence="2">ATP-binding protein</fullName>
    </submittedName>
</protein>
<keyword evidence="2" id="KW-0067">ATP-binding</keyword>
<name>A0ABV8LGK7_9ACTN</name>
<reference evidence="3" key="1">
    <citation type="journal article" date="2019" name="Int. J. Syst. Evol. Microbiol.">
        <title>The Global Catalogue of Microorganisms (GCM) 10K type strain sequencing project: providing services to taxonomists for standard genome sequencing and annotation.</title>
        <authorList>
            <consortium name="The Broad Institute Genomics Platform"/>
            <consortium name="The Broad Institute Genome Sequencing Center for Infectious Disease"/>
            <person name="Wu L."/>
            <person name="Ma J."/>
        </authorList>
    </citation>
    <scope>NUCLEOTIDE SEQUENCE [LARGE SCALE GENOMIC DNA]</scope>
    <source>
        <strain evidence="3">CGMCC 4.7289</strain>
    </source>
</reference>
<dbReference type="InterPro" id="IPR011990">
    <property type="entry name" value="TPR-like_helical_dom_sf"/>
</dbReference>
<organism evidence="2 3">
    <name type="scientific">Hamadaea flava</name>
    <dbReference type="NCBI Taxonomy" id="1742688"/>
    <lineage>
        <taxon>Bacteria</taxon>
        <taxon>Bacillati</taxon>
        <taxon>Actinomycetota</taxon>
        <taxon>Actinomycetes</taxon>
        <taxon>Micromonosporales</taxon>
        <taxon>Micromonosporaceae</taxon>
        <taxon>Hamadaea</taxon>
    </lineage>
</organism>
<feature type="domain" description="NB-ARC" evidence="1">
    <location>
        <begin position="143"/>
        <end position="292"/>
    </location>
</feature>
<dbReference type="RefSeq" id="WP_253755728.1">
    <property type="nucleotide sequence ID" value="NZ_JAMZDZ010000001.1"/>
</dbReference>
<dbReference type="SMART" id="SM00028">
    <property type="entry name" value="TPR"/>
    <property type="match status" value="5"/>
</dbReference>
<accession>A0ABV8LGK7</accession>
<dbReference type="SUPFAM" id="SSF48452">
    <property type="entry name" value="TPR-like"/>
    <property type="match status" value="1"/>
</dbReference>
<dbReference type="InterPro" id="IPR002182">
    <property type="entry name" value="NB-ARC"/>
</dbReference>
<dbReference type="Pfam" id="PF00931">
    <property type="entry name" value="NB-ARC"/>
    <property type="match status" value="1"/>
</dbReference>
<dbReference type="Gene3D" id="1.25.40.10">
    <property type="entry name" value="Tetratricopeptide repeat domain"/>
    <property type="match status" value="1"/>
</dbReference>
<keyword evidence="2" id="KW-0547">Nucleotide-binding</keyword>
<dbReference type="Gene3D" id="3.40.50.300">
    <property type="entry name" value="P-loop containing nucleotide triphosphate hydrolases"/>
    <property type="match status" value="1"/>
</dbReference>
<dbReference type="PANTHER" id="PTHR47691:SF3">
    <property type="entry name" value="HTH-TYPE TRANSCRIPTIONAL REGULATOR RV0890C-RELATED"/>
    <property type="match status" value="1"/>
</dbReference>
<dbReference type="SUPFAM" id="SSF52540">
    <property type="entry name" value="P-loop containing nucleoside triphosphate hydrolases"/>
    <property type="match status" value="1"/>
</dbReference>
<proteinExistence type="predicted"/>
<dbReference type="GO" id="GO:0005524">
    <property type="term" value="F:ATP binding"/>
    <property type="evidence" value="ECO:0007669"/>
    <property type="project" value="UniProtKB-KW"/>
</dbReference>
<dbReference type="InterPro" id="IPR019734">
    <property type="entry name" value="TPR_rpt"/>
</dbReference>
<keyword evidence="3" id="KW-1185">Reference proteome</keyword>
<comment type="caution">
    <text evidence="2">The sequence shown here is derived from an EMBL/GenBank/DDBJ whole genome shotgun (WGS) entry which is preliminary data.</text>
</comment>
<dbReference type="PANTHER" id="PTHR47691">
    <property type="entry name" value="REGULATOR-RELATED"/>
    <property type="match status" value="1"/>
</dbReference>
<dbReference type="InterPro" id="IPR027417">
    <property type="entry name" value="P-loop_NTPase"/>
</dbReference>
<dbReference type="EMBL" id="JBHSAY010000004">
    <property type="protein sequence ID" value="MFC4130036.1"/>
    <property type="molecule type" value="Genomic_DNA"/>
</dbReference>
<dbReference type="Pfam" id="PF13424">
    <property type="entry name" value="TPR_12"/>
    <property type="match status" value="2"/>
</dbReference>
<gene>
    <name evidence="2" type="ORF">ACFOZ4_05395</name>
</gene>
<dbReference type="PRINTS" id="PR00364">
    <property type="entry name" value="DISEASERSIST"/>
</dbReference>
<dbReference type="Proteomes" id="UP001595816">
    <property type="component" value="Unassembled WGS sequence"/>
</dbReference>
<evidence type="ECO:0000313" key="3">
    <source>
        <dbReference type="Proteomes" id="UP001595816"/>
    </source>
</evidence>
<evidence type="ECO:0000313" key="2">
    <source>
        <dbReference type="EMBL" id="MFC4130036.1"/>
    </source>
</evidence>